<accession>A0A124BZ26</accession>
<protein>
    <recommendedName>
        <fullName evidence="3">3-methyl-2-oxobutanoate hydroxymethyltransferase</fullName>
        <ecNumber evidence="3">2.1.2.11</ecNumber>
    </recommendedName>
</protein>
<dbReference type="UniPathway" id="UPA00028">
    <property type="reaction ID" value="UER00003"/>
</dbReference>
<dbReference type="EC" id="2.1.2.11" evidence="3"/>
<dbReference type="OrthoDB" id="425211at2759"/>
<dbReference type="Pfam" id="PF02548">
    <property type="entry name" value="Pantoate_transf"/>
    <property type="match status" value="2"/>
</dbReference>
<dbReference type="VEuPathDB" id="FungiDB:An11g06930"/>
<dbReference type="SUPFAM" id="SSF51621">
    <property type="entry name" value="Phosphoenolpyruvate/pyruvate domain"/>
    <property type="match status" value="1"/>
</dbReference>
<sequence length="217" mass="23760">MKWPYTEVWIGLAIICFVWYNYGIDKLAAAAAVAPFLPQFTFRKSQQQEVRYTSLSPVAVTASTQDKKVTLQTLRGMYKRGDPITILTAYDFPSRHVADAAGMYMVLLGDSLAMVTLGLKDTSRSPVVRHVSGFRVQGKSTAVVLQVLRDLQAVQEAGASMIVVGAVSPEIAAIVTKKLRVLMMIGIGAGNRCSRQVLEIDMLNNYSLGQFLPKSAK</sequence>
<dbReference type="PANTHER" id="PTHR20881">
    <property type="entry name" value="3-METHYL-2-OXOBUTANOATE HYDROXYMETHYLTRANSFERASE"/>
    <property type="match status" value="1"/>
</dbReference>
<comment type="caution">
    <text evidence="6">The sequence shown here is derived from an EMBL/GenBank/DDBJ whole genome shotgun (WGS) entry which is preliminary data.</text>
</comment>
<evidence type="ECO:0000313" key="7">
    <source>
        <dbReference type="Proteomes" id="UP000068243"/>
    </source>
</evidence>
<dbReference type="InterPro" id="IPR040442">
    <property type="entry name" value="Pyrv_kinase-like_dom_sf"/>
</dbReference>
<dbReference type="InterPro" id="IPR015813">
    <property type="entry name" value="Pyrv/PenolPyrv_kinase-like_dom"/>
</dbReference>
<dbReference type="EMBL" id="BCMY01000029">
    <property type="protein sequence ID" value="GAQ47406.1"/>
    <property type="molecule type" value="Genomic_DNA"/>
</dbReference>
<name>A0A124BZ26_ASPNG</name>
<dbReference type="GO" id="GO:0005739">
    <property type="term" value="C:mitochondrion"/>
    <property type="evidence" value="ECO:0007669"/>
    <property type="project" value="TreeGrafter"/>
</dbReference>
<dbReference type="VEuPathDB" id="FungiDB:ATCC64974_92400"/>
<keyword evidence="6" id="KW-0489">Methyltransferase</keyword>
<comment type="similarity">
    <text evidence="2">Belongs to the PanB family.</text>
</comment>
<comment type="pathway">
    <text evidence="1">Cofactor biosynthesis; (R)-pantothenate biosynthesis; (R)-pantoate from 3-methyl-2-oxobutanoate: step 1/2.</text>
</comment>
<dbReference type="AlphaFoldDB" id="A0A124BZ26"/>
<dbReference type="GO" id="GO:0032259">
    <property type="term" value="P:methylation"/>
    <property type="evidence" value="ECO:0007669"/>
    <property type="project" value="UniProtKB-KW"/>
</dbReference>
<dbReference type="GO" id="GO:0015940">
    <property type="term" value="P:pantothenate biosynthetic process"/>
    <property type="evidence" value="ECO:0007669"/>
    <property type="project" value="UniProtKB-UniPathway"/>
</dbReference>
<proteinExistence type="inferred from homology"/>
<dbReference type="GO" id="GO:0008168">
    <property type="term" value="F:methyltransferase activity"/>
    <property type="evidence" value="ECO:0007669"/>
    <property type="project" value="UniProtKB-KW"/>
</dbReference>
<dbReference type="PANTHER" id="PTHR20881:SF0">
    <property type="entry name" value="3-METHYL-2-OXOBUTANOATE HYDROXYMETHYLTRANSFERASE"/>
    <property type="match status" value="1"/>
</dbReference>
<evidence type="ECO:0000313" key="6">
    <source>
        <dbReference type="EMBL" id="GAQ47406.1"/>
    </source>
</evidence>
<gene>
    <name evidence="6" type="ORF">ABL_10067</name>
</gene>
<evidence type="ECO:0000256" key="3">
    <source>
        <dbReference type="ARBA" id="ARBA00012618"/>
    </source>
</evidence>
<keyword evidence="4 6" id="KW-0808">Transferase</keyword>
<dbReference type="Proteomes" id="UP000068243">
    <property type="component" value="Unassembled WGS sequence"/>
</dbReference>
<organism evidence="6 7">
    <name type="scientific">Aspergillus niger</name>
    <dbReference type="NCBI Taxonomy" id="5061"/>
    <lineage>
        <taxon>Eukaryota</taxon>
        <taxon>Fungi</taxon>
        <taxon>Dikarya</taxon>
        <taxon>Ascomycota</taxon>
        <taxon>Pezizomycotina</taxon>
        <taxon>Eurotiomycetes</taxon>
        <taxon>Eurotiomycetidae</taxon>
        <taxon>Eurotiales</taxon>
        <taxon>Aspergillaceae</taxon>
        <taxon>Aspergillus</taxon>
        <taxon>Aspergillus subgen. Circumdati</taxon>
    </lineage>
</organism>
<dbReference type="GO" id="GO:0003864">
    <property type="term" value="F:3-methyl-2-oxobutanoate hydroxymethyltransferase activity"/>
    <property type="evidence" value="ECO:0007669"/>
    <property type="project" value="UniProtKB-EC"/>
</dbReference>
<dbReference type="GO" id="GO:0000287">
    <property type="term" value="F:magnesium ion binding"/>
    <property type="evidence" value="ECO:0007669"/>
    <property type="project" value="TreeGrafter"/>
</dbReference>
<reference evidence="7" key="1">
    <citation type="journal article" date="2016" name="Genome Announc.">
        <title>Draft genome sequence of Aspergillus niger strain An76.</title>
        <authorList>
            <person name="Gong W."/>
            <person name="Cheng Z."/>
            <person name="Zhang H."/>
            <person name="Liu L."/>
            <person name="Gao P."/>
            <person name="Wang L."/>
        </authorList>
    </citation>
    <scope>NUCLEOTIDE SEQUENCE [LARGE SCALE GENOMIC DNA]</scope>
    <source>
        <strain evidence="7">An76</strain>
    </source>
</reference>
<evidence type="ECO:0000256" key="1">
    <source>
        <dbReference type="ARBA" id="ARBA00005033"/>
    </source>
</evidence>
<evidence type="ECO:0000256" key="2">
    <source>
        <dbReference type="ARBA" id="ARBA00008676"/>
    </source>
</evidence>
<dbReference type="VEuPathDB" id="FungiDB:M747DRAFT_299857"/>
<dbReference type="VEuPathDB" id="FungiDB:ASPNIDRAFT2_1160155"/>
<comment type="catalytic activity">
    <reaction evidence="5">
        <text>(6R)-5,10-methylene-5,6,7,8-tetrahydrofolate + 3-methyl-2-oxobutanoate + H2O = 2-dehydropantoate + (6S)-5,6,7,8-tetrahydrofolate</text>
        <dbReference type="Rhea" id="RHEA:11824"/>
        <dbReference type="ChEBI" id="CHEBI:11561"/>
        <dbReference type="ChEBI" id="CHEBI:11851"/>
        <dbReference type="ChEBI" id="CHEBI:15377"/>
        <dbReference type="ChEBI" id="CHEBI:15636"/>
        <dbReference type="ChEBI" id="CHEBI:57453"/>
        <dbReference type="EC" id="2.1.2.11"/>
    </reaction>
</comment>
<dbReference type="Gene3D" id="3.20.20.60">
    <property type="entry name" value="Phosphoenolpyruvate-binding domains"/>
    <property type="match status" value="2"/>
</dbReference>
<dbReference type="InterPro" id="IPR003700">
    <property type="entry name" value="Pantoate_hydroxy_MeTrfase"/>
</dbReference>
<evidence type="ECO:0000256" key="4">
    <source>
        <dbReference type="ARBA" id="ARBA00022679"/>
    </source>
</evidence>
<evidence type="ECO:0000256" key="5">
    <source>
        <dbReference type="ARBA" id="ARBA00049172"/>
    </source>
</evidence>